<dbReference type="GO" id="GO:0022857">
    <property type="term" value="F:transmembrane transporter activity"/>
    <property type="evidence" value="ECO:0007669"/>
    <property type="project" value="InterPro"/>
</dbReference>
<dbReference type="VEuPathDB" id="FungiDB:P170DRAFT_355174"/>
<feature type="region of interest" description="Disordered" evidence="3">
    <location>
        <begin position="1"/>
        <end position="31"/>
    </location>
</feature>
<feature type="transmembrane region" description="Helical" evidence="4">
    <location>
        <begin position="179"/>
        <end position="196"/>
    </location>
</feature>
<evidence type="ECO:0000256" key="3">
    <source>
        <dbReference type="SAM" id="MobiDB-lite"/>
    </source>
</evidence>
<dbReference type="OrthoDB" id="6499973at2759"/>
<evidence type="ECO:0000256" key="2">
    <source>
        <dbReference type="ARBA" id="ARBA00006727"/>
    </source>
</evidence>
<dbReference type="InterPro" id="IPR036259">
    <property type="entry name" value="MFS_trans_sf"/>
</dbReference>
<feature type="compositionally biased region" description="Basic and acidic residues" evidence="3">
    <location>
        <begin position="1"/>
        <end position="10"/>
    </location>
</feature>
<dbReference type="EMBL" id="MSFO01000003">
    <property type="protein sequence ID" value="PLB50650.1"/>
    <property type="molecule type" value="Genomic_DNA"/>
</dbReference>
<feature type="transmembrane region" description="Helical" evidence="4">
    <location>
        <begin position="141"/>
        <end position="167"/>
    </location>
</feature>
<feature type="transmembrane region" description="Helical" evidence="4">
    <location>
        <begin position="90"/>
        <end position="108"/>
    </location>
</feature>
<feature type="transmembrane region" description="Helical" evidence="4">
    <location>
        <begin position="343"/>
        <end position="366"/>
    </location>
</feature>
<comment type="caution">
    <text evidence="6">The sequence shown here is derived from an EMBL/GenBank/DDBJ whole genome shotgun (WGS) entry which is preliminary data.</text>
</comment>
<comment type="subcellular location">
    <subcellularLocation>
        <location evidence="1">Membrane</location>
        <topology evidence="1">Multi-pass membrane protein</topology>
    </subcellularLocation>
</comment>
<protein>
    <submittedName>
        <fullName evidence="6">MFS general substrate transporter</fullName>
    </submittedName>
</protein>
<proteinExistence type="inferred from homology"/>
<feature type="transmembrane region" description="Helical" evidence="4">
    <location>
        <begin position="115"/>
        <end position="135"/>
    </location>
</feature>
<feature type="transmembrane region" description="Helical" evidence="4">
    <location>
        <begin position="208"/>
        <end position="228"/>
    </location>
</feature>
<evidence type="ECO:0000313" key="6">
    <source>
        <dbReference type="EMBL" id="PLB50650.1"/>
    </source>
</evidence>
<dbReference type="RefSeq" id="XP_024705952.1">
    <property type="nucleotide sequence ID" value="XM_024844078.1"/>
</dbReference>
<dbReference type="InterPro" id="IPR050327">
    <property type="entry name" value="Proton-linked_MCT"/>
</dbReference>
<evidence type="ECO:0000256" key="1">
    <source>
        <dbReference type="ARBA" id="ARBA00004141"/>
    </source>
</evidence>
<dbReference type="PANTHER" id="PTHR11360">
    <property type="entry name" value="MONOCARBOXYLATE TRANSPORTER"/>
    <property type="match status" value="1"/>
</dbReference>
<feature type="transmembrane region" description="Helical" evidence="4">
    <location>
        <begin position="249"/>
        <end position="274"/>
    </location>
</feature>
<keyword evidence="4" id="KW-0812">Transmembrane</keyword>
<keyword evidence="4" id="KW-1133">Transmembrane helix</keyword>
<dbReference type="Pfam" id="PF07690">
    <property type="entry name" value="MFS_1"/>
    <property type="match status" value="2"/>
</dbReference>
<dbReference type="AlphaFoldDB" id="A0A2I2GCQ4"/>
<reference evidence="6 7" key="1">
    <citation type="submission" date="2016-12" db="EMBL/GenBank/DDBJ databases">
        <title>The genomes of Aspergillus section Nigri reveals drivers in fungal speciation.</title>
        <authorList>
            <consortium name="DOE Joint Genome Institute"/>
            <person name="Vesth T.C."/>
            <person name="Nybo J."/>
            <person name="Theobald S."/>
            <person name="Brandl J."/>
            <person name="Frisvad J.C."/>
            <person name="Nielsen K.F."/>
            <person name="Lyhne E.K."/>
            <person name="Kogle M.E."/>
            <person name="Kuo A."/>
            <person name="Riley R."/>
            <person name="Clum A."/>
            <person name="Nolan M."/>
            <person name="Lipzen A."/>
            <person name="Salamov A."/>
            <person name="Henrissat B."/>
            <person name="Wiebenga A."/>
            <person name="De Vries R.P."/>
            <person name="Grigoriev I.V."/>
            <person name="Mortensen U.H."/>
            <person name="Andersen M.R."/>
            <person name="Baker S.E."/>
        </authorList>
    </citation>
    <scope>NUCLEOTIDE SEQUENCE [LARGE SCALE GENOMIC DNA]</scope>
    <source>
        <strain evidence="6 7">IBT 23096</strain>
    </source>
</reference>
<gene>
    <name evidence="6" type="ORF">P170DRAFT_355174</name>
</gene>
<dbReference type="GO" id="GO:0016020">
    <property type="term" value="C:membrane"/>
    <property type="evidence" value="ECO:0007669"/>
    <property type="project" value="UniProtKB-SubCell"/>
</dbReference>
<dbReference type="PROSITE" id="PS50850">
    <property type="entry name" value="MFS"/>
    <property type="match status" value="1"/>
</dbReference>
<keyword evidence="4" id="KW-0472">Membrane</keyword>
<organism evidence="6 7">
    <name type="scientific">Aspergillus steynii IBT 23096</name>
    <dbReference type="NCBI Taxonomy" id="1392250"/>
    <lineage>
        <taxon>Eukaryota</taxon>
        <taxon>Fungi</taxon>
        <taxon>Dikarya</taxon>
        <taxon>Ascomycota</taxon>
        <taxon>Pezizomycotina</taxon>
        <taxon>Eurotiomycetes</taxon>
        <taxon>Eurotiomycetidae</taxon>
        <taxon>Eurotiales</taxon>
        <taxon>Aspergillaceae</taxon>
        <taxon>Aspergillus</taxon>
        <taxon>Aspergillus subgen. Circumdati</taxon>
    </lineage>
</organism>
<dbReference type="InterPro" id="IPR020846">
    <property type="entry name" value="MFS_dom"/>
</dbReference>
<keyword evidence="7" id="KW-1185">Reference proteome</keyword>
<accession>A0A2I2GCQ4</accession>
<comment type="similarity">
    <text evidence="2">Belongs to the major facilitator superfamily. Monocarboxylate porter (TC 2.A.1.13) family.</text>
</comment>
<feature type="transmembrane region" description="Helical" evidence="4">
    <location>
        <begin position="318"/>
        <end position="337"/>
    </location>
</feature>
<feature type="transmembrane region" description="Helical" evidence="4">
    <location>
        <begin position="378"/>
        <end position="402"/>
    </location>
</feature>
<dbReference type="GeneID" id="36551778"/>
<dbReference type="Gene3D" id="1.20.1250.20">
    <property type="entry name" value="MFS general substrate transporter like domains"/>
    <property type="match status" value="2"/>
</dbReference>
<dbReference type="PANTHER" id="PTHR11360:SF315">
    <property type="entry name" value="TRANSPORTER MCH2-RELATED"/>
    <property type="match status" value="1"/>
</dbReference>
<sequence length="473" mass="51203">MNGIDLERTSSRQGNDPFQTPTSEQDETNAATNQADAFEDIPPNGGYGWVCTFCAFMITVHTWGINSAWGVILAYFLSNSTFPGAGHLDYAFIGGLSISQCLLIGPIVTKTYKAVGTTVTLLFGTALVFVSLFSASYSTKIWHLFLSQGVCFGFGMGFLYLTTMAILPPWFSTKRSLSIGLAASGSGIGGLVYNLASGHTIETMGWQMTYKILAFCALGSNLICSLLLRDRKQSRTAIAQRTFNHRDLSSFQVLLMIVWGVSTELGFIALIYSLPHYASSIGLNAQQGSVAGAILNLGLAIGRPLTGWVSDVFGRITVSMLMTAFCAVVCFAIWIPAQSYAPLLVFAILSGMVSGTFWGTITPVTAEVVGLSRLPSTFAMICLTLVIPTTVAEPVALSLVASSGYLNTQVYIACMFILGALSLWVLRSWKFYEIEKKAAKEQEGVYGSENALASFPSYFGWLQPRKLFLYGRV</sequence>
<dbReference type="SUPFAM" id="SSF103473">
    <property type="entry name" value="MFS general substrate transporter"/>
    <property type="match status" value="1"/>
</dbReference>
<feature type="compositionally biased region" description="Polar residues" evidence="3">
    <location>
        <begin position="11"/>
        <end position="31"/>
    </location>
</feature>
<dbReference type="Proteomes" id="UP000234275">
    <property type="component" value="Unassembled WGS sequence"/>
</dbReference>
<evidence type="ECO:0000259" key="5">
    <source>
        <dbReference type="PROSITE" id="PS50850"/>
    </source>
</evidence>
<evidence type="ECO:0000313" key="7">
    <source>
        <dbReference type="Proteomes" id="UP000234275"/>
    </source>
</evidence>
<evidence type="ECO:0000256" key="4">
    <source>
        <dbReference type="SAM" id="Phobius"/>
    </source>
</evidence>
<feature type="transmembrane region" description="Helical" evidence="4">
    <location>
        <begin position="408"/>
        <end position="426"/>
    </location>
</feature>
<name>A0A2I2GCQ4_9EURO</name>
<feature type="domain" description="Major facilitator superfamily (MFS) profile" evidence="5">
    <location>
        <begin position="252"/>
        <end position="473"/>
    </location>
</feature>
<feature type="transmembrane region" description="Helical" evidence="4">
    <location>
        <begin position="47"/>
        <end position="78"/>
    </location>
</feature>
<dbReference type="InterPro" id="IPR011701">
    <property type="entry name" value="MFS"/>
</dbReference>